<name>A0AAV3S001_LITER</name>
<dbReference type="EMBL" id="BAABME010014598">
    <property type="protein sequence ID" value="GAA0187326.1"/>
    <property type="molecule type" value="Genomic_DNA"/>
</dbReference>
<gene>
    <name evidence="1" type="ORF">LIER_34614</name>
</gene>
<accession>A0AAV3S001</accession>
<evidence type="ECO:0000313" key="1">
    <source>
        <dbReference type="EMBL" id="GAA0187326.1"/>
    </source>
</evidence>
<dbReference type="AlphaFoldDB" id="A0AAV3S001"/>
<keyword evidence="2" id="KW-1185">Reference proteome</keyword>
<organism evidence="1 2">
    <name type="scientific">Lithospermum erythrorhizon</name>
    <name type="common">Purple gromwell</name>
    <name type="synonym">Lithospermum officinale var. erythrorhizon</name>
    <dbReference type="NCBI Taxonomy" id="34254"/>
    <lineage>
        <taxon>Eukaryota</taxon>
        <taxon>Viridiplantae</taxon>
        <taxon>Streptophyta</taxon>
        <taxon>Embryophyta</taxon>
        <taxon>Tracheophyta</taxon>
        <taxon>Spermatophyta</taxon>
        <taxon>Magnoliopsida</taxon>
        <taxon>eudicotyledons</taxon>
        <taxon>Gunneridae</taxon>
        <taxon>Pentapetalae</taxon>
        <taxon>asterids</taxon>
        <taxon>lamiids</taxon>
        <taxon>Boraginales</taxon>
        <taxon>Boraginaceae</taxon>
        <taxon>Boraginoideae</taxon>
        <taxon>Lithospermeae</taxon>
        <taxon>Lithospermum</taxon>
    </lineage>
</organism>
<protein>
    <submittedName>
        <fullName evidence="1">Uncharacterized protein</fullName>
    </submittedName>
</protein>
<comment type="caution">
    <text evidence="1">The sequence shown here is derived from an EMBL/GenBank/DDBJ whole genome shotgun (WGS) entry which is preliminary data.</text>
</comment>
<sequence length="110" mass="12426">MVCDVVGDILKRFFLGNLNVGRCGGYVTSLIPRPPPLMFDSSGVGWILALLEIQMKILFPPPLTWWRKKSDGRWFVEMPVYSVSNSRELWEHLTQMGTTSILPWGCLGGL</sequence>
<proteinExistence type="predicted"/>
<evidence type="ECO:0000313" key="2">
    <source>
        <dbReference type="Proteomes" id="UP001454036"/>
    </source>
</evidence>
<reference evidence="1 2" key="1">
    <citation type="submission" date="2024-01" db="EMBL/GenBank/DDBJ databases">
        <title>The complete chloroplast genome sequence of Lithospermum erythrorhizon: insights into the phylogenetic relationship among Boraginaceae species and the maternal lineages of purple gromwells.</title>
        <authorList>
            <person name="Okada T."/>
            <person name="Watanabe K."/>
        </authorList>
    </citation>
    <scope>NUCLEOTIDE SEQUENCE [LARGE SCALE GENOMIC DNA]</scope>
</reference>
<dbReference type="Proteomes" id="UP001454036">
    <property type="component" value="Unassembled WGS sequence"/>
</dbReference>